<gene>
    <name evidence="2" type="ORF">GCM10025867_47710</name>
</gene>
<organism evidence="2 3">
    <name type="scientific">Frondihabitans sucicola</name>
    <dbReference type="NCBI Taxonomy" id="1268041"/>
    <lineage>
        <taxon>Bacteria</taxon>
        <taxon>Bacillati</taxon>
        <taxon>Actinomycetota</taxon>
        <taxon>Actinomycetes</taxon>
        <taxon>Micrococcales</taxon>
        <taxon>Microbacteriaceae</taxon>
        <taxon>Frondihabitans</taxon>
    </lineage>
</organism>
<feature type="region of interest" description="Disordered" evidence="1">
    <location>
        <begin position="1"/>
        <end position="35"/>
    </location>
</feature>
<geneLocation type="plasmid" evidence="2 3">
    <name>pNBRC108728a</name>
</geneLocation>
<keyword evidence="2" id="KW-0614">Plasmid</keyword>
<sequence>MDHELTSPVKDAVDTAETETETVDVDNTNQAKDDAKARTEAVADAKKRISAAYRKFNAQKDHFDTPKHLASWRDLVTIIESARAQGWPFNALGEMIGLSGEGVRVTSLRYRSHTDDETELPVVDFPVYQRPPRGKSPKPKTAARPVGVISPEEAEALKALGPIAKLAKGSTPLESDIRKKSEAFSKLVMELKDRNIKWADIADATEGSHTVAGLRMRVARHDHGDRWSVPPSIRAYRRVNIHDHPDRVDGKTEAQTTPKGAKATTAK</sequence>
<evidence type="ECO:0000313" key="2">
    <source>
        <dbReference type="EMBL" id="BDZ52530.1"/>
    </source>
</evidence>
<dbReference type="EMBL" id="AP027733">
    <property type="protein sequence ID" value="BDZ52530.1"/>
    <property type="molecule type" value="Genomic_DNA"/>
</dbReference>
<accession>A0ABN6Y9C7</accession>
<feature type="region of interest" description="Disordered" evidence="1">
    <location>
        <begin position="243"/>
        <end position="267"/>
    </location>
</feature>
<feature type="compositionally biased region" description="Low complexity" evidence="1">
    <location>
        <begin position="254"/>
        <end position="267"/>
    </location>
</feature>
<feature type="compositionally biased region" description="Basic and acidic residues" evidence="1">
    <location>
        <begin position="243"/>
        <end position="252"/>
    </location>
</feature>
<evidence type="ECO:0000313" key="3">
    <source>
        <dbReference type="Proteomes" id="UP001321486"/>
    </source>
</evidence>
<keyword evidence="3" id="KW-1185">Reference proteome</keyword>
<feature type="compositionally biased region" description="Acidic residues" evidence="1">
    <location>
        <begin position="14"/>
        <end position="24"/>
    </location>
</feature>
<protein>
    <submittedName>
        <fullName evidence="2">Uncharacterized protein</fullName>
    </submittedName>
</protein>
<evidence type="ECO:0000256" key="1">
    <source>
        <dbReference type="SAM" id="MobiDB-lite"/>
    </source>
</evidence>
<name>A0ABN6Y9C7_9MICO</name>
<reference evidence="3" key="1">
    <citation type="journal article" date="2019" name="Int. J. Syst. Evol. Microbiol.">
        <title>The Global Catalogue of Microorganisms (GCM) 10K type strain sequencing project: providing services to taxonomists for standard genome sequencing and annotation.</title>
        <authorList>
            <consortium name="The Broad Institute Genomics Platform"/>
            <consortium name="The Broad Institute Genome Sequencing Center for Infectious Disease"/>
            <person name="Wu L."/>
            <person name="Ma J."/>
        </authorList>
    </citation>
    <scope>NUCLEOTIDE SEQUENCE [LARGE SCALE GENOMIC DNA]</scope>
    <source>
        <strain evidence="3">NBRC 108728</strain>
    </source>
</reference>
<proteinExistence type="predicted"/>
<dbReference type="Proteomes" id="UP001321486">
    <property type="component" value="Plasmid pNBRC108728a"/>
</dbReference>